<dbReference type="InterPro" id="IPR027275">
    <property type="entry name" value="PRC-brl_dom"/>
</dbReference>
<evidence type="ECO:0000313" key="3">
    <source>
        <dbReference type="Proteomes" id="UP001516662"/>
    </source>
</evidence>
<dbReference type="EMBL" id="JADCLJ010000009">
    <property type="protein sequence ID" value="MBE4907484.1"/>
    <property type="molecule type" value="Genomic_DNA"/>
</dbReference>
<proteinExistence type="predicted"/>
<keyword evidence="3" id="KW-1185">Reference proteome</keyword>
<sequence length="254" mass="29508">MLHEGNQLKKFDIHATDGSIGTVHDLFFDDEKWTTRYLVVDTMKWLPGRKVLVSPMSIQNVNVPENKVELALTKEKIKNSPDIDTDKPVSKQKEIEVGSYYGYPPYRSIAGTEVGGQYLVPGQLAVSLENKKVNFNHDDIEKADEPNLRSMKEVTGYHIHAVDGNIGHVEDFIICPITWALRYMVVDTKNWWPGKKVLVSPDWIKDVRWADRKVHVDLSVDTIKSGPEYEKSKFINREFEEELYDKYNKRKYWY</sequence>
<dbReference type="RefSeq" id="WP_193534958.1">
    <property type="nucleotide sequence ID" value="NZ_JADCLJ010000009.1"/>
</dbReference>
<dbReference type="Pfam" id="PF05239">
    <property type="entry name" value="PRC"/>
    <property type="match status" value="1"/>
</dbReference>
<dbReference type="Gene3D" id="3.90.50.10">
    <property type="entry name" value="Photosynthetic Reaction Center, subunit H, domain 2"/>
    <property type="match status" value="2"/>
</dbReference>
<dbReference type="Proteomes" id="UP001516662">
    <property type="component" value="Unassembled WGS sequence"/>
</dbReference>
<evidence type="ECO:0000313" key="2">
    <source>
        <dbReference type="EMBL" id="MBE4907484.1"/>
    </source>
</evidence>
<dbReference type="SUPFAM" id="SSF50346">
    <property type="entry name" value="PRC-barrel domain"/>
    <property type="match status" value="2"/>
</dbReference>
<evidence type="ECO:0000259" key="1">
    <source>
        <dbReference type="Pfam" id="PF05239"/>
    </source>
</evidence>
<dbReference type="InterPro" id="IPR014747">
    <property type="entry name" value="Bac_photo_RC_H_C"/>
</dbReference>
<accession>A0ABR9QGX6</accession>
<dbReference type="InterPro" id="IPR011033">
    <property type="entry name" value="PRC_barrel-like_sf"/>
</dbReference>
<organism evidence="2 3">
    <name type="scientific">Litchfieldia luteola</name>
    <dbReference type="NCBI Taxonomy" id="682179"/>
    <lineage>
        <taxon>Bacteria</taxon>
        <taxon>Bacillati</taxon>
        <taxon>Bacillota</taxon>
        <taxon>Bacilli</taxon>
        <taxon>Bacillales</taxon>
        <taxon>Bacillaceae</taxon>
        <taxon>Litchfieldia</taxon>
    </lineage>
</organism>
<reference evidence="2 3" key="1">
    <citation type="submission" date="2020-10" db="EMBL/GenBank/DDBJ databases">
        <title>Bacillus sp. HD4P25, an endophyte from a halophyte.</title>
        <authorList>
            <person name="Sun J.-Q."/>
        </authorList>
    </citation>
    <scope>NUCLEOTIDE SEQUENCE [LARGE SCALE GENOMIC DNA]</scope>
    <source>
        <strain evidence="2 3">YIM 93174</strain>
    </source>
</reference>
<name>A0ABR9QGX6_9BACI</name>
<feature type="domain" description="PRC-barrel" evidence="1">
    <location>
        <begin position="13"/>
        <end position="75"/>
    </location>
</feature>
<comment type="caution">
    <text evidence="2">The sequence shown here is derived from an EMBL/GenBank/DDBJ whole genome shotgun (WGS) entry which is preliminary data.</text>
</comment>
<gene>
    <name evidence="2" type="ORF">IMZ08_05325</name>
</gene>
<protein>
    <submittedName>
        <fullName evidence="2">PRC-barrel domain containing protein</fullName>
    </submittedName>
</protein>